<evidence type="ECO:0000313" key="3">
    <source>
        <dbReference type="Proteomes" id="UP000824469"/>
    </source>
</evidence>
<dbReference type="PANTHER" id="PTHR48475:SF1">
    <property type="entry name" value="RNASE H TYPE-1 DOMAIN-CONTAINING PROTEIN"/>
    <property type="match status" value="1"/>
</dbReference>
<dbReference type="PANTHER" id="PTHR48475">
    <property type="entry name" value="RIBONUCLEASE H"/>
    <property type="match status" value="1"/>
</dbReference>
<keyword evidence="3" id="KW-1185">Reference proteome</keyword>
<accession>A0AA38F0I8</accession>
<name>A0AA38F0I8_TAXCH</name>
<dbReference type="SUPFAM" id="SSF53098">
    <property type="entry name" value="Ribonuclease H-like"/>
    <property type="match status" value="1"/>
</dbReference>
<dbReference type="InterPro" id="IPR002156">
    <property type="entry name" value="RNaseH_domain"/>
</dbReference>
<dbReference type="Gene3D" id="3.30.420.10">
    <property type="entry name" value="Ribonuclease H-like superfamily/Ribonuclease H"/>
    <property type="match status" value="1"/>
</dbReference>
<dbReference type="InterPro" id="IPR036397">
    <property type="entry name" value="RNaseH_sf"/>
</dbReference>
<dbReference type="EMBL" id="JAHRHJ020003813">
    <property type="protein sequence ID" value="KAH9288879.1"/>
    <property type="molecule type" value="Genomic_DNA"/>
</dbReference>
<dbReference type="CDD" id="cd09279">
    <property type="entry name" value="RNase_HI_like"/>
    <property type="match status" value="1"/>
</dbReference>
<dbReference type="InterPro" id="IPR012337">
    <property type="entry name" value="RNaseH-like_sf"/>
</dbReference>
<gene>
    <name evidence="2" type="ORF">KI387_032996</name>
</gene>
<comment type="caution">
    <text evidence="2">The sequence shown here is derived from an EMBL/GenBank/DDBJ whole genome shotgun (WGS) entry which is preliminary data.</text>
</comment>
<dbReference type="Proteomes" id="UP000824469">
    <property type="component" value="Unassembled WGS sequence"/>
</dbReference>
<sequence length="123" mass="13987">FSCSNNAAEYEALINGLHWEMKKGIRNLQVFGDSELVINQVKGKNAAKNDLLKCYKNRVWDLTKDFEAFSINSIPRKKNEVADILTAIRAAFDVVESIKSEKSQPHIKLVVRPAIPDNNTKWQ</sequence>
<reference evidence="2 3" key="1">
    <citation type="journal article" date="2021" name="Nat. Plants">
        <title>The Taxus genome provides insights into paclitaxel biosynthesis.</title>
        <authorList>
            <person name="Xiong X."/>
            <person name="Gou J."/>
            <person name="Liao Q."/>
            <person name="Li Y."/>
            <person name="Zhou Q."/>
            <person name="Bi G."/>
            <person name="Li C."/>
            <person name="Du R."/>
            <person name="Wang X."/>
            <person name="Sun T."/>
            <person name="Guo L."/>
            <person name="Liang H."/>
            <person name="Lu P."/>
            <person name="Wu Y."/>
            <person name="Zhang Z."/>
            <person name="Ro D.K."/>
            <person name="Shang Y."/>
            <person name="Huang S."/>
            <person name="Yan J."/>
        </authorList>
    </citation>
    <scope>NUCLEOTIDE SEQUENCE [LARGE SCALE GENOMIC DNA]</scope>
    <source>
        <strain evidence="2">Ta-2019</strain>
    </source>
</reference>
<organism evidence="2 3">
    <name type="scientific">Taxus chinensis</name>
    <name type="common">Chinese yew</name>
    <name type="synonym">Taxus wallichiana var. chinensis</name>
    <dbReference type="NCBI Taxonomy" id="29808"/>
    <lineage>
        <taxon>Eukaryota</taxon>
        <taxon>Viridiplantae</taxon>
        <taxon>Streptophyta</taxon>
        <taxon>Embryophyta</taxon>
        <taxon>Tracheophyta</taxon>
        <taxon>Spermatophyta</taxon>
        <taxon>Pinopsida</taxon>
        <taxon>Pinidae</taxon>
        <taxon>Conifers II</taxon>
        <taxon>Cupressales</taxon>
        <taxon>Taxaceae</taxon>
        <taxon>Taxus</taxon>
    </lineage>
</organism>
<evidence type="ECO:0000259" key="1">
    <source>
        <dbReference type="Pfam" id="PF13456"/>
    </source>
</evidence>
<dbReference type="GO" id="GO:0004523">
    <property type="term" value="F:RNA-DNA hybrid ribonuclease activity"/>
    <property type="evidence" value="ECO:0007669"/>
    <property type="project" value="InterPro"/>
</dbReference>
<feature type="domain" description="RNase H type-1" evidence="1">
    <location>
        <begin position="4"/>
        <end position="85"/>
    </location>
</feature>
<feature type="non-terminal residue" evidence="2">
    <location>
        <position position="123"/>
    </location>
</feature>
<proteinExistence type="predicted"/>
<dbReference type="Pfam" id="PF13456">
    <property type="entry name" value="RVT_3"/>
    <property type="match status" value="1"/>
</dbReference>
<feature type="non-terminal residue" evidence="2">
    <location>
        <position position="1"/>
    </location>
</feature>
<protein>
    <recommendedName>
        <fullName evidence="1">RNase H type-1 domain-containing protein</fullName>
    </recommendedName>
</protein>
<dbReference type="AlphaFoldDB" id="A0AA38F0I8"/>
<dbReference type="GO" id="GO:0003676">
    <property type="term" value="F:nucleic acid binding"/>
    <property type="evidence" value="ECO:0007669"/>
    <property type="project" value="InterPro"/>
</dbReference>
<evidence type="ECO:0000313" key="2">
    <source>
        <dbReference type="EMBL" id="KAH9288879.1"/>
    </source>
</evidence>